<evidence type="ECO:0000313" key="8">
    <source>
        <dbReference type="EMBL" id="KAL3818435.1"/>
    </source>
</evidence>
<feature type="compositionally biased region" description="Basic residues" evidence="5">
    <location>
        <begin position="354"/>
        <end position="367"/>
    </location>
</feature>
<keyword evidence="1 4" id="KW-0479">Metal-binding</keyword>
<dbReference type="Proteomes" id="UP001634393">
    <property type="component" value="Unassembled WGS sequence"/>
</dbReference>
<dbReference type="GO" id="GO:0008270">
    <property type="term" value="F:zinc ion binding"/>
    <property type="evidence" value="ECO:0007669"/>
    <property type="project" value="UniProtKB-KW"/>
</dbReference>
<feature type="region of interest" description="Disordered" evidence="5">
    <location>
        <begin position="340"/>
        <end position="367"/>
    </location>
</feature>
<dbReference type="Pfam" id="PF01585">
    <property type="entry name" value="G-patch"/>
    <property type="match status" value="1"/>
</dbReference>
<evidence type="ECO:0000313" key="9">
    <source>
        <dbReference type="Proteomes" id="UP001634393"/>
    </source>
</evidence>
<feature type="compositionally biased region" description="Basic and acidic residues" evidence="5">
    <location>
        <begin position="483"/>
        <end position="494"/>
    </location>
</feature>
<keyword evidence="3 4" id="KW-0862">Zinc</keyword>
<feature type="domain" description="C3H1-type" evidence="6">
    <location>
        <begin position="142"/>
        <end position="169"/>
    </location>
</feature>
<dbReference type="InterPro" id="IPR041367">
    <property type="entry name" value="Znf-CCCH_4"/>
</dbReference>
<evidence type="ECO:0000256" key="4">
    <source>
        <dbReference type="PROSITE-ProRule" id="PRU00723"/>
    </source>
</evidence>
<evidence type="ECO:0008006" key="10">
    <source>
        <dbReference type="Google" id="ProtNLM"/>
    </source>
</evidence>
<dbReference type="SMART" id="SM00443">
    <property type="entry name" value="G_patch"/>
    <property type="match status" value="1"/>
</dbReference>
<feature type="region of interest" description="Disordered" evidence="5">
    <location>
        <begin position="469"/>
        <end position="494"/>
    </location>
</feature>
<dbReference type="Pfam" id="PF18044">
    <property type="entry name" value="zf-CCCH_4"/>
    <property type="match status" value="1"/>
</dbReference>
<evidence type="ECO:0000256" key="5">
    <source>
        <dbReference type="SAM" id="MobiDB-lite"/>
    </source>
</evidence>
<feature type="zinc finger region" description="C3H1-type" evidence="4">
    <location>
        <begin position="142"/>
        <end position="169"/>
    </location>
</feature>
<protein>
    <recommendedName>
        <fullName evidence="10">Zinc finger CCCH domain-containing protein 18</fullName>
    </recommendedName>
</protein>
<keyword evidence="2 4" id="KW-0863">Zinc-finger</keyword>
<dbReference type="PANTHER" id="PTHR47650">
    <property type="entry name" value="ZINC FINGER CCCH DOMAIN-CONTAINING PROTEIN 22"/>
    <property type="match status" value="1"/>
</dbReference>
<evidence type="ECO:0000259" key="6">
    <source>
        <dbReference type="PROSITE" id="PS50103"/>
    </source>
</evidence>
<dbReference type="InterPro" id="IPR036855">
    <property type="entry name" value="Znf_CCCH_sf"/>
</dbReference>
<dbReference type="EMBL" id="JBJXBP010000007">
    <property type="protein sequence ID" value="KAL3818435.1"/>
    <property type="molecule type" value="Genomic_DNA"/>
</dbReference>
<dbReference type="InterPro" id="IPR000467">
    <property type="entry name" value="G_patch_dom"/>
</dbReference>
<feature type="domain" description="G-patch" evidence="7">
    <location>
        <begin position="296"/>
        <end position="342"/>
    </location>
</feature>
<accession>A0ABD3S1U9</accession>
<organism evidence="8 9">
    <name type="scientific">Penstemon smallii</name>
    <dbReference type="NCBI Taxonomy" id="265156"/>
    <lineage>
        <taxon>Eukaryota</taxon>
        <taxon>Viridiplantae</taxon>
        <taxon>Streptophyta</taxon>
        <taxon>Embryophyta</taxon>
        <taxon>Tracheophyta</taxon>
        <taxon>Spermatophyta</taxon>
        <taxon>Magnoliopsida</taxon>
        <taxon>eudicotyledons</taxon>
        <taxon>Gunneridae</taxon>
        <taxon>Pentapetalae</taxon>
        <taxon>asterids</taxon>
        <taxon>lamiids</taxon>
        <taxon>Lamiales</taxon>
        <taxon>Plantaginaceae</taxon>
        <taxon>Cheloneae</taxon>
        <taxon>Penstemon</taxon>
    </lineage>
</organism>
<dbReference type="InterPro" id="IPR000571">
    <property type="entry name" value="Znf_CCCH"/>
</dbReference>
<dbReference type="Gene3D" id="2.30.30.1190">
    <property type="match status" value="1"/>
</dbReference>
<dbReference type="SUPFAM" id="SSF90229">
    <property type="entry name" value="CCCH zinc finger"/>
    <property type="match status" value="1"/>
</dbReference>
<dbReference type="PROSITE" id="PS50103">
    <property type="entry name" value="ZF_C3H1"/>
    <property type="match status" value="1"/>
</dbReference>
<dbReference type="PROSITE" id="PS50174">
    <property type="entry name" value="G_PATCH"/>
    <property type="match status" value="1"/>
</dbReference>
<dbReference type="SMART" id="SM00356">
    <property type="entry name" value="ZnF_C3H1"/>
    <property type="match status" value="1"/>
</dbReference>
<evidence type="ECO:0000256" key="2">
    <source>
        <dbReference type="ARBA" id="ARBA00022771"/>
    </source>
</evidence>
<feature type="region of interest" description="Disordered" evidence="5">
    <location>
        <begin position="246"/>
        <end position="276"/>
    </location>
</feature>
<dbReference type="AlphaFoldDB" id="A0ABD3S1U9"/>
<reference evidence="8 9" key="1">
    <citation type="submission" date="2024-12" db="EMBL/GenBank/DDBJ databases">
        <title>The unique morphological basis and parallel evolutionary history of personate flowers in Penstemon.</title>
        <authorList>
            <person name="Depatie T.H."/>
            <person name="Wessinger C.A."/>
        </authorList>
    </citation>
    <scope>NUCLEOTIDE SEQUENCE [LARGE SCALE GENOMIC DNA]</scope>
    <source>
        <strain evidence="8">WTNN_2</strain>
        <tissue evidence="8">Leaf</tissue>
    </source>
</reference>
<name>A0ABD3S1U9_9LAMI</name>
<evidence type="ECO:0000259" key="7">
    <source>
        <dbReference type="PROSITE" id="PS50174"/>
    </source>
</evidence>
<evidence type="ECO:0000256" key="1">
    <source>
        <dbReference type="ARBA" id="ARBA00022723"/>
    </source>
</evidence>
<sequence length="494" mass="55410">MADEEEERVLEEQLQFQIKEQKDSLSAVADALSAEPENLELLSVRAELVQVIKDAEEGLFQLKRARLLREADCILQGSVFPDDVKEEPLDPACLEAEPLEDQSYSIGSKCRFRHTDGRWYNGLIVGLEGSESAKISFLTPTSESMLMCKFFLQQRCRFGSNCRLSHGIDIPISSLKKYIPTMWEQSLVGSNIWALSDCKAGLWREAELESWDEKLQIGEVVFRDDGSSAKLGTEAITLSEYAQVLDEEESDTSSEHSDSSDYENDSPQGLGFLESTSLQRGVQTETAIFAKWENHTRGIASKMMANMGYREGMGLGASGQGIIDPISVKVLPSKQSLDHAVKNHENEETTPSLGKKRTRGGKRKRDKKLAAAIKAAEVEEESKDVFSLINTQLAKHGHILNGSAKKLQDKANGEEKKVDRRAMLAYEDEMKNLRVQAEKLEEMVNRNRKEKVVYEAAMRKLNETRKALADAEEAHASTSNAVARKEKEKKWLKF</sequence>
<comment type="caution">
    <text evidence="8">The sequence shown here is derived from an EMBL/GenBank/DDBJ whole genome shotgun (WGS) entry which is preliminary data.</text>
</comment>
<keyword evidence="9" id="KW-1185">Reference proteome</keyword>
<dbReference type="PANTHER" id="PTHR47650:SF2">
    <property type="entry name" value="ZINC FINGER CCCH DOMAIN-CONTAINING PROTEIN 22"/>
    <property type="match status" value="1"/>
</dbReference>
<gene>
    <name evidence="8" type="ORF">ACJIZ3_004340</name>
</gene>
<proteinExistence type="predicted"/>
<evidence type="ECO:0000256" key="3">
    <source>
        <dbReference type="ARBA" id="ARBA00022833"/>
    </source>
</evidence>